<evidence type="ECO:0000256" key="1">
    <source>
        <dbReference type="SAM" id="MobiDB-lite"/>
    </source>
</evidence>
<feature type="compositionally biased region" description="Low complexity" evidence="1">
    <location>
        <begin position="1"/>
        <end position="20"/>
    </location>
</feature>
<dbReference type="Proteomes" id="UP000095746">
    <property type="component" value="Unassembled WGS sequence"/>
</dbReference>
<accession>A0A174UGB8</accession>
<gene>
    <name evidence="2" type="ORF">ERS852411_04080</name>
</gene>
<proteinExistence type="predicted"/>
<sequence>MDRHSSTAAAAPSMAAAATAGPFPVARPHRIETTTIPVQITVIAIPDTSPSSPIYTGCPQETCLRSGLL</sequence>
<feature type="region of interest" description="Disordered" evidence="1">
    <location>
        <begin position="1"/>
        <end position="23"/>
    </location>
</feature>
<dbReference type="EMBL" id="CYZT01000752">
    <property type="protein sequence ID" value="CUQ18805.1"/>
    <property type="molecule type" value="Genomic_DNA"/>
</dbReference>
<name>A0A174UGB8_FLAPL</name>
<evidence type="ECO:0000313" key="2">
    <source>
        <dbReference type="EMBL" id="CUQ18805.1"/>
    </source>
</evidence>
<protein>
    <submittedName>
        <fullName evidence="2">Uncharacterized protein</fullName>
    </submittedName>
</protein>
<organism evidence="2 3">
    <name type="scientific">Flavonifractor plautii</name>
    <name type="common">Fusobacterium plautii</name>
    <dbReference type="NCBI Taxonomy" id="292800"/>
    <lineage>
        <taxon>Bacteria</taxon>
        <taxon>Bacillati</taxon>
        <taxon>Bacillota</taxon>
        <taxon>Clostridia</taxon>
        <taxon>Eubacteriales</taxon>
        <taxon>Oscillospiraceae</taxon>
        <taxon>Flavonifractor</taxon>
    </lineage>
</organism>
<dbReference type="AlphaFoldDB" id="A0A174UGB8"/>
<evidence type="ECO:0000313" key="3">
    <source>
        <dbReference type="Proteomes" id="UP000095746"/>
    </source>
</evidence>
<reference evidence="2 3" key="1">
    <citation type="submission" date="2015-09" db="EMBL/GenBank/DDBJ databases">
        <authorList>
            <consortium name="Pathogen Informatics"/>
        </authorList>
    </citation>
    <scope>NUCLEOTIDE SEQUENCE [LARGE SCALE GENOMIC DNA]</scope>
    <source>
        <strain evidence="2 3">2789STDY5608854</strain>
    </source>
</reference>